<keyword evidence="2" id="KW-0732">Signal</keyword>
<dbReference type="AlphaFoldDB" id="A0A8A4TI28"/>
<feature type="signal peptide" evidence="2">
    <location>
        <begin position="1"/>
        <end position="20"/>
    </location>
</feature>
<keyword evidence="4" id="KW-1185">Reference proteome</keyword>
<sequence length="245" mass="27606">MIRLSGFFLLFLISGLPTLAQGQIEDIVSRNPFDPMRGQKEEEAAVEEKVEEVVQEKDIPKMMLDGTLIFGKKRFAIVRYVKPPEMDPPPSRESAAKNTARTRTNRNANKDRTRKPPKRKARRSGPKMATKTLERGDELVGYKVQAIENGAVTMARGSHTFKLELFSGEKENRGGSKQQVKLASAKKKPEIRKKPNKGKKNDKKPTAKPKKKSSKDGKGSLRDQKNQSKVKANKGQKRRKPPVEF</sequence>
<feature type="compositionally biased region" description="Low complexity" evidence="1">
    <location>
        <begin position="96"/>
        <end position="107"/>
    </location>
</feature>
<accession>A0A8A4TI28</accession>
<dbReference type="Proteomes" id="UP000663929">
    <property type="component" value="Chromosome"/>
</dbReference>
<evidence type="ECO:0000313" key="3">
    <source>
        <dbReference type="EMBL" id="QTD49699.1"/>
    </source>
</evidence>
<feature type="region of interest" description="Disordered" evidence="1">
    <location>
        <begin position="169"/>
        <end position="245"/>
    </location>
</feature>
<feature type="chain" id="PRO_5035187847" evidence="2">
    <location>
        <begin position="21"/>
        <end position="245"/>
    </location>
</feature>
<name>A0A8A4TI28_SULCO</name>
<protein>
    <submittedName>
        <fullName evidence="3">Uncharacterized protein</fullName>
    </submittedName>
</protein>
<feature type="compositionally biased region" description="Basic and acidic residues" evidence="1">
    <location>
        <begin position="214"/>
        <end position="226"/>
    </location>
</feature>
<evidence type="ECO:0000256" key="1">
    <source>
        <dbReference type="SAM" id="MobiDB-lite"/>
    </source>
</evidence>
<evidence type="ECO:0000313" key="4">
    <source>
        <dbReference type="Proteomes" id="UP000663929"/>
    </source>
</evidence>
<evidence type="ECO:0000256" key="2">
    <source>
        <dbReference type="SAM" id="SignalP"/>
    </source>
</evidence>
<dbReference type="EMBL" id="CP071793">
    <property type="protein sequence ID" value="QTD49699.1"/>
    <property type="molecule type" value="Genomic_DNA"/>
</dbReference>
<organism evidence="3 4">
    <name type="scientific">Sulfidibacter corallicola</name>
    <dbReference type="NCBI Taxonomy" id="2818388"/>
    <lineage>
        <taxon>Bacteria</taxon>
        <taxon>Pseudomonadati</taxon>
        <taxon>Acidobacteriota</taxon>
        <taxon>Holophagae</taxon>
        <taxon>Acanthopleuribacterales</taxon>
        <taxon>Acanthopleuribacteraceae</taxon>
        <taxon>Sulfidibacter</taxon>
    </lineage>
</organism>
<feature type="compositionally biased region" description="Basic residues" evidence="1">
    <location>
        <begin position="231"/>
        <end position="245"/>
    </location>
</feature>
<proteinExistence type="predicted"/>
<dbReference type="RefSeq" id="WP_237379331.1">
    <property type="nucleotide sequence ID" value="NZ_CP071793.1"/>
</dbReference>
<dbReference type="KEGG" id="scor:J3U87_29295"/>
<reference evidence="3" key="1">
    <citation type="submission" date="2021-03" db="EMBL/GenBank/DDBJ databases">
        <title>Acanthopleuribacteraceae sp. M133.</title>
        <authorList>
            <person name="Wang G."/>
        </authorList>
    </citation>
    <scope>NUCLEOTIDE SEQUENCE</scope>
    <source>
        <strain evidence="3">M133</strain>
    </source>
</reference>
<feature type="compositionally biased region" description="Basic residues" evidence="1">
    <location>
        <begin position="112"/>
        <end position="125"/>
    </location>
</feature>
<feature type="compositionally biased region" description="Basic residues" evidence="1">
    <location>
        <begin position="184"/>
        <end position="213"/>
    </location>
</feature>
<gene>
    <name evidence="3" type="ORF">J3U87_29295</name>
</gene>
<feature type="region of interest" description="Disordered" evidence="1">
    <location>
        <begin position="82"/>
        <end position="134"/>
    </location>
</feature>